<dbReference type="InterPro" id="IPR039421">
    <property type="entry name" value="Type_1_exporter"/>
</dbReference>
<feature type="transmembrane region" description="Helical" evidence="9">
    <location>
        <begin position="158"/>
        <end position="178"/>
    </location>
</feature>
<evidence type="ECO:0000259" key="10">
    <source>
        <dbReference type="PROSITE" id="PS50893"/>
    </source>
</evidence>
<feature type="transmembrane region" description="Helical" evidence="9">
    <location>
        <begin position="134"/>
        <end position="152"/>
    </location>
</feature>
<dbReference type="OrthoDB" id="9762778at2"/>
<dbReference type="InterPro" id="IPR027417">
    <property type="entry name" value="P-loop_NTPase"/>
</dbReference>
<dbReference type="InterPro" id="IPR017871">
    <property type="entry name" value="ABC_transporter-like_CS"/>
</dbReference>
<dbReference type="PROSITE" id="PS50929">
    <property type="entry name" value="ABC_TM1F"/>
    <property type="match status" value="1"/>
</dbReference>
<dbReference type="PROSITE" id="PS50893">
    <property type="entry name" value="ABC_TRANSPORTER_2"/>
    <property type="match status" value="1"/>
</dbReference>
<dbReference type="EC" id="3.6.3.-" evidence="12"/>
<dbReference type="Gene3D" id="1.20.1560.10">
    <property type="entry name" value="ABC transporter type 1, transmembrane domain"/>
    <property type="match status" value="1"/>
</dbReference>
<dbReference type="Gene3D" id="3.40.50.300">
    <property type="entry name" value="P-loop containing nucleotide triphosphate hydrolases"/>
    <property type="match status" value="1"/>
</dbReference>
<dbReference type="SUPFAM" id="SSF52540">
    <property type="entry name" value="P-loop containing nucleoside triphosphate hydrolases"/>
    <property type="match status" value="1"/>
</dbReference>
<name>A0A174CY12_9CLOT</name>
<dbReference type="PANTHER" id="PTHR43394:SF1">
    <property type="entry name" value="ATP-BINDING CASSETTE SUB-FAMILY B MEMBER 10, MITOCHONDRIAL"/>
    <property type="match status" value="1"/>
</dbReference>
<dbReference type="InterPro" id="IPR003593">
    <property type="entry name" value="AAA+_ATPase"/>
</dbReference>
<feature type="domain" description="ABC transmembrane type-1" evidence="11">
    <location>
        <begin position="17"/>
        <end position="299"/>
    </location>
</feature>
<dbReference type="SUPFAM" id="SSF90123">
    <property type="entry name" value="ABC transporter transmembrane region"/>
    <property type="match status" value="1"/>
</dbReference>
<keyword evidence="7 9" id="KW-1133">Transmembrane helix</keyword>
<keyword evidence="4 9" id="KW-0812">Transmembrane</keyword>
<proteinExistence type="predicted"/>
<keyword evidence="12" id="KW-0378">Hydrolase</keyword>
<evidence type="ECO:0000256" key="3">
    <source>
        <dbReference type="ARBA" id="ARBA00022475"/>
    </source>
</evidence>
<dbReference type="RefSeq" id="WP_055264597.1">
    <property type="nucleotide sequence ID" value="NZ_CABIXQ010000006.1"/>
</dbReference>
<evidence type="ECO:0000313" key="13">
    <source>
        <dbReference type="Proteomes" id="UP000095594"/>
    </source>
</evidence>
<dbReference type="CDD" id="cd18548">
    <property type="entry name" value="ABC_6TM_Tm287_like"/>
    <property type="match status" value="1"/>
</dbReference>
<dbReference type="GO" id="GO:0016887">
    <property type="term" value="F:ATP hydrolysis activity"/>
    <property type="evidence" value="ECO:0007669"/>
    <property type="project" value="InterPro"/>
</dbReference>
<dbReference type="FunFam" id="3.40.50.300:FF:000221">
    <property type="entry name" value="Multidrug ABC transporter ATP-binding protein"/>
    <property type="match status" value="1"/>
</dbReference>
<keyword evidence="5" id="KW-0547">Nucleotide-binding</keyword>
<feature type="transmembrane region" description="Helical" evidence="9">
    <location>
        <begin position="52"/>
        <end position="74"/>
    </location>
</feature>
<evidence type="ECO:0000256" key="8">
    <source>
        <dbReference type="ARBA" id="ARBA00023136"/>
    </source>
</evidence>
<dbReference type="Proteomes" id="UP000095594">
    <property type="component" value="Unassembled WGS sequence"/>
</dbReference>
<dbReference type="SMART" id="SM00382">
    <property type="entry name" value="AAA"/>
    <property type="match status" value="1"/>
</dbReference>
<evidence type="ECO:0000256" key="4">
    <source>
        <dbReference type="ARBA" id="ARBA00022692"/>
    </source>
</evidence>
<evidence type="ECO:0000256" key="6">
    <source>
        <dbReference type="ARBA" id="ARBA00022840"/>
    </source>
</evidence>
<feature type="domain" description="ABC transporter" evidence="10">
    <location>
        <begin position="332"/>
        <end position="568"/>
    </location>
</feature>
<evidence type="ECO:0000256" key="2">
    <source>
        <dbReference type="ARBA" id="ARBA00022448"/>
    </source>
</evidence>
<accession>A0A174CY12</accession>
<evidence type="ECO:0000256" key="9">
    <source>
        <dbReference type="SAM" id="Phobius"/>
    </source>
</evidence>
<feature type="transmembrane region" description="Helical" evidence="9">
    <location>
        <begin position="16"/>
        <end position="40"/>
    </location>
</feature>
<dbReference type="Pfam" id="PF00664">
    <property type="entry name" value="ABC_membrane"/>
    <property type="match status" value="1"/>
</dbReference>
<dbReference type="InterPro" id="IPR036640">
    <property type="entry name" value="ABC1_TM_sf"/>
</dbReference>
<dbReference type="PANTHER" id="PTHR43394">
    <property type="entry name" value="ATP-DEPENDENT PERMEASE MDL1, MITOCHONDRIAL"/>
    <property type="match status" value="1"/>
</dbReference>
<dbReference type="EMBL" id="CYZX01000006">
    <property type="protein sequence ID" value="CUO16989.1"/>
    <property type="molecule type" value="Genomic_DNA"/>
</dbReference>
<dbReference type="Pfam" id="PF00005">
    <property type="entry name" value="ABC_tran"/>
    <property type="match status" value="1"/>
</dbReference>
<keyword evidence="2" id="KW-0813">Transport</keyword>
<dbReference type="InterPro" id="IPR003439">
    <property type="entry name" value="ABC_transporter-like_ATP-bd"/>
</dbReference>
<evidence type="ECO:0000256" key="5">
    <source>
        <dbReference type="ARBA" id="ARBA00022741"/>
    </source>
</evidence>
<organism evidence="12 13">
    <name type="scientific">Clostridium disporicum</name>
    <dbReference type="NCBI Taxonomy" id="84024"/>
    <lineage>
        <taxon>Bacteria</taxon>
        <taxon>Bacillati</taxon>
        <taxon>Bacillota</taxon>
        <taxon>Clostridia</taxon>
        <taxon>Eubacteriales</taxon>
        <taxon>Clostridiaceae</taxon>
        <taxon>Clostridium</taxon>
    </lineage>
</organism>
<keyword evidence="8 9" id="KW-0472">Membrane</keyword>
<evidence type="ECO:0000259" key="11">
    <source>
        <dbReference type="PROSITE" id="PS50929"/>
    </source>
</evidence>
<keyword evidence="3" id="KW-1003">Cell membrane</keyword>
<evidence type="ECO:0000313" key="12">
    <source>
        <dbReference type="EMBL" id="CUO16989.1"/>
    </source>
</evidence>
<dbReference type="InterPro" id="IPR011527">
    <property type="entry name" value="ABC1_TM_dom"/>
</dbReference>
<dbReference type="GO" id="GO:0005886">
    <property type="term" value="C:plasma membrane"/>
    <property type="evidence" value="ECO:0007669"/>
    <property type="project" value="UniProtKB-SubCell"/>
</dbReference>
<dbReference type="EC" id="3.6.3.44" evidence="12"/>
<dbReference type="GO" id="GO:0005524">
    <property type="term" value="F:ATP binding"/>
    <property type="evidence" value="ECO:0007669"/>
    <property type="project" value="UniProtKB-KW"/>
</dbReference>
<dbReference type="GO" id="GO:0015421">
    <property type="term" value="F:ABC-type oligopeptide transporter activity"/>
    <property type="evidence" value="ECO:0007669"/>
    <property type="project" value="TreeGrafter"/>
</dbReference>
<dbReference type="PROSITE" id="PS00211">
    <property type="entry name" value="ABC_TRANSPORTER_1"/>
    <property type="match status" value="1"/>
</dbReference>
<feature type="transmembrane region" description="Helical" evidence="9">
    <location>
        <begin position="279"/>
        <end position="297"/>
    </location>
</feature>
<feature type="transmembrane region" description="Helical" evidence="9">
    <location>
        <begin position="233"/>
        <end position="259"/>
    </location>
</feature>
<gene>
    <name evidence="12" type="ORF">ERS852471_01064</name>
</gene>
<evidence type="ECO:0000256" key="7">
    <source>
        <dbReference type="ARBA" id="ARBA00022989"/>
    </source>
</evidence>
<protein>
    <submittedName>
        <fullName evidence="12">Xenobiotic-transporting ATPase</fullName>
        <ecNumber evidence="12">3.6.3.-</ecNumber>
        <ecNumber evidence="12">3.6.3.44</ecNumber>
    </submittedName>
</protein>
<sequence length="577" mass="63347">MVKKLLPYMKKYKTPLILGVMCAALEAIFELLIPLVMANIVDIGITTGNSWYTIKMGLLMVGMALISLSFGLGLSKFAAEAGQGFGAELREAEYVKIQGYSFKNIEKFSTASLITRLTTDVTTIQNSVTMGIKLLVRAPMMLICACILSVTISPQLAMIFLVSMPILVISIGLIIKAVRPRFEAMQKKIDNMNTIVQENLIGIRVVKSFVRAKKEKEKFKTANDDLVKSAEGAFGLVVLNMPIMQGVVFASIIGILWFGGHMVNAGTLTVGKLTSFMTYSFQILMSLMMIAMVLMMISRSVASAERIIEVLEEESDIKNPENPVMEVKNGDIEFRNVNFKYEDDSEENNLDNINITIKSGETVGIIGSTGSGKTSLVQLIPRLYDVTEGEVYLGGVNVKDYDIETLRNEVAMVLQKNTLFSGSINENLRWGNAEATEAEIEAAATASCVSEFIDRLPGRYDMHIEQGGVNVSGGQKQRLCIARALLKNPKVIILDDSTSAVDTATDAKIRKAFAEDLKDTTKIIIAQRVVSVCEADKIIVLDDGKISAIGTHDELMESSEIYKDVYKSQQEGVGLRE</sequence>
<keyword evidence="6" id="KW-0067">ATP-binding</keyword>
<comment type="subcellular location">
    <subcellularLocation>
        <location evidence="1">Cell membrane</location>
        <topology evidence="1">Multi-pass membrane protein</topology>
    </subcellularLocation>
</comment>
<reference evidence="12 13" key="1">
    <citation type="submission" date="2015-09" db="EMBL/GenBank/DDBJ databases">
        <authorList>
            <consortium name="Pathogen Informatics"/>
        </authorList>
    </citation>
    <scope>NUCLEOTIDE SEQUENCE [LARGE SCALE GENOMIC DNA]</scope>
    <source>
        <strain evidence="12 13">2789STDY5834856</strain>
    </source>
</reference>
<evidence type="ECO:0000256" key="1">
    <source>
        <dbReference type="ARBA" id="ARBA00004651"/>
    </source>
</evidence>
<dbReference type="AlphaFoldDB" id="A0A174CY12"/>